<name>A0A5J4NS05_9TREM</name>
<reference evidence="2 3" key="1">
    <citation type="journal article" date="2019" name="Gigascience">
        <title>Whole-genome sequence of the oriental lung fluke Paragonimus westermani.</title>
        <authorList>
            <person name="Oey H."/>
            <person name="Zakrzewski M."/>
            <person name="Narain K."/>
            <person name="Devi K.R."/>
            <person name="Agatsuma T."/>
            <person name="Nawaratna S."/>
            <person name="Gobert G.N."/>
            <person name="Jones M.K."/>
            <person name="Ragan M.A."/>
            <person name="McManus D.P."/>
            <person name="Krause L."/>
        </authorList>
    </citation>
    <scope>NUCLEOTIDE SEQUENCE [LARGE SCALE GENOMIC DNA]</scope>
    <source>
        <strain evidence="2 3">IND2009</strain>
    </source>
</reference>
<feature type="transmembrane region" description="Helical" evidence="1">
    <location>
        <begin position="41"/>
        <end position="58"/>
    </location>
</feature>
<evidence type="ECO:0000256" key="1">
    <source>
        <dbReference type="SAM" id="Phobius"/>
    </source>
</evidence>
<gene>
    <name evidence="2" type="ORF">DEA37_0010874</name>
</gene>
<sequence length="72" mass="8301">MNSLYTFTQAKPTDEPICNRIIPYNNNTAVIPGYEGIPQNLLINFISWVLLLILFAVLRRLAWDYGRMALTK</sequence>
<proteinExistence type="predicted"/>
<dbReference type="EMBL" id="QNGE01001142">
    <property type="protein sequence ID" value="KAA3678332.1"/>
    <property type="molecule type" value="Genomic_DNA"/>
</dbReference>
<keyword evidence="3" id="KW-1185">Reference proteome</keyword>
<dbReference type="Proteomes" id="UP000324629">
    <property type="component" value="Unassembled WGS sequence"/>
</dbReference>
<evidence type="ECO:0000313" key="2">
    <source>
        <dbReference type="EMBL" id="KAA3678332.1"/>
    </source>
</evidence>
<keyword evidence="1" id="KW-0812">Transmembrane</keyword>
<protein>
    <submittedName>
        <fullName evidence="2">Uncharacterized protein</fullName>
    </submittedName>
</protein>
<feature type="non-terminal residue" evidence="2">
    <location>
        <position position="72"/>
    </location>
</feature>
<keyword evidence="1" id="KW-1133">Transmembrane helix</keyword>
<accession>A0A5J4NS05</accession>
<keyword evidence="1" id="KW-0472">Membrane</keyword>
<comment type="caution">
    <text evidence="2">The sequence shown here is derived from an EMBL/GenBank/DDBJ whole genome shotgun (WGS) entry which is preliminary data.</text>
</comment>
<evidence type="ECO:0000313" key="3">
    <source>
        <dbReference type="Proteomes" id="UP000324629"/>
    </source>
</evidence>
<organism evidence="2 3">
    <name type="scientific">Paragonimus westermani</name>
    <dbReference type="NCBI Taxonomy" id="34504"/>
    <lineage>
        <taxon>Eukaryota</taxon>
        <taxon>Metazoa</taxon>
        <taxon>Spiralia</taxon>
        <taxon>Lophotrochozoa</taxon>
        <taxon>Platyhelminthes</taxon>
        <taxon>Trematoda</taxon>
        <taxon>Digenea</taxon>
        <taxon>Plagiorchiida</taxon>
        <taxon>Troglotremata</taxon>
        <taxon>Troglotrematidae</taxon>
        <taxon>Paragonimus</taxon>
    </lineage>
</organism>
<dbReference type="AlphaFoldDB" id="A0A5J4NS05"/>